<feature type="domain" description="Sushi" evidence="6">
    <location>
        <begin position="551"/>
        <end position="619"/>
    </location>
</feature>
<keyword evidence="8" id="KW-1185">Reference proteome</keyword>
<dbReference type="GO" id="GO:0006956">
    <property type="term" value="P:complement activation"/>
    <property type="evidence" value="ECO:0007669"/>
    <property type="project" value="TreeGrafter"/>
</dbReference>
<dbReference type="Pfam" id="PF00084">
    <property type="entry name" value="Sushi"/>
    <property type="match status" value="1"/>
</dbReference>
<dbReference type="Gene3D" id="2.20.28.230">
    <property type="match status" value="1"/>
</dbReference>
<evidence type="ECO:0000256" key="4">
    <source>
        <dbReference type="PROSITE-ProRule" id="PRU00302"/>
    </source>
</evidence>
<dbReference type="PROSITE" id="PS50923">
    <property type="entry name" value="SUSHI"/>
    <property type="match status" value="4"/>
</dbReference>
<feature type="compositionally biased region" description="Pro residues" evidence="5">
    <location>
        <begin position="280"/>
        <end position="290"/>
    </location>
</feature>
<protein>
    <recommendedName>
        <fullName evidence="6">Sushi domain-containing protein</fullName>
    </recommendedName>
</protein>
<feature type="compositionally biased region" description="Basic and acidic residues" evidence="5">
    <location>
        <begin position="36"/>
        <end position="45"/>
    </location>
</feature>
<keyword evidence="3" id="KW-1015">Disulfide bond</keyword>
<feature type="compositionally biased region" description="Pro residues" evidence="5">
    <location>
        <begin position="246"/>
        <end position="260"/>
    </location>
</feature>
<comment type="caution">
    <text evidence="7">The sequence shown here is derived from an EMBL/GenBank/DDBJ whole genome shotgun (WGS) entry which is preliminary data.</text>
</comment>
<feature type="region of interest" description="Disordered" evidence="5">
    <location>
        <begin position="1"/>
        <end position="50"/>
    </location>
</feature>
<evidence type="ECO:0000259" key="6">
    <source>
        <dbReference type="PROSITE" id="PS50923"/>
    </source>
</evidence>
<dbReference type="EMBL" id="QCYY01003550">
    <property type="protein sequence ID" value="ROT62797.1"/>
    <property type="molecule type" value="Genomic_DNA"/>
</dbReference>
<dbReference type="AlphaFoldDB" id="A0A3R7PE64"/>
<feature type="compositionally biased region" description="Polar residues" evidence="5">
    <location>
        <begin position="137"/>
        <end position="146"/>
    </location>
</feature>
<dbReference type="SUPFAM" id="SSF57535">
    <property type="entry name" value="Complement control module/SCR domain"/>
    <property type="match status" value="2"/>
</dbReference>
<feature type="compositionally biased region" description="Pro residues" evidence="5">
    <location>
        <begin position="170"/>
        <end position="179"/>
    </location>
</feature>
<comment type="caution">
    <text evidence="4">Lacks conserved residue(s) required for the propagation of feature annotation.</text>
</comment>
<dbReference type="Gene3D" id="2.10.70.10">
    <property type="entry name" value="Complement Module, domain 1"/>
    <property type="match status" value="3"/>
</dbReference>
<keyword evidence="2" id="KW-0732">Signal</keyword>
<evidence type="ECO:0000256" key="2">
    <source>
        <dbReference type="ARBA" id="ARBA00022729"/>
    </source>
</evidence>
<accession>A0A3R7PE64</accession>
<evidence type="ECO:0000256" key="3">
    <source>
        <dbReference type="ARBA" id="ARBA00023157"/>
    </source>
</evidence>
<dbReference type="PANTHER" id="PTHR45785">
    <property type="entry name" value="COMPLEMENT FACTOR H-RELATED"/>
    <property type="match status" value="1"/>
</dbReference>
<gene>
    <name evidence="7" type="ORF">C7M84_019341</name>
</gene>
<dbReference type="InterPro" id="IPR051503">
    <property type="entry name" value="ComplSys_Reg/VirEntry_Med"/>
</dbReference>
<dbReference type="PANTHER" id="PTHR45785:SF7">
    <property type="entry name" value="COMPLEMENT FACTOR H"/>
    <property type="match status" value="1"/>
</dbReference>
<feature type="domain" description="Sushi" evidence="6">
    <location>
        <begin position="426"/>
        <end position="490"/>
    </location>
</feature>
<dbReference type="GO" id="GO:0001851">
    <property type="term" value="F:complement component C3b binding"/>
    <property type="evidence" value="ECO:0007669"/>
    <property type="project" value="TreeGrafter"/>
</dbReference>
<name>A0A3R7PE64_PENVA</name>
<keyword evidence="1 4" id="KW-0768">Sushi</keyword>
<dbReference type="InterPro" id="IPR035976">
    <property type="entry name" value="Sushi/SCR/CCP_sf"/>
</dbReference>
<dbReference type="InterPro" id="IPR000436">
    <property type="entry name" value="Sushi_SCR_CCP_dom"/>
</dbReference>
<sequence length="1171" mass="126408">MRGEAGSGQCLDDLGQRDHVRSRECRGRHVPPRPLRAMERAKAESPVHGVRMAGRVSSGVVDLPSSPHLPSPLPFPIPLSSLLPFSPFPPISLSSPLPFLPSPPSPFSSPSLFPSPLPPDWSENLVTSKCHSSTYFVEADSSSPQDQLILRIPNPPSGYPTLPQDIQPSPRIPNPPPGYPTLLRIPNPPQVNRIPTLPQDIPLPQDTQPSPGYPTLPQDTQPSPGYPTLPRIPNLPQDTQPSLRIPNPPPGPRIPNPPQDTQPSLRIPTSPGYPTLLRIPNPPQDPPGYPTLPQDTQPSLRIPNPPAGCDGELPDSDLEPVLSHEFPREGTWATYVCPPTMGSSEDGAEEEVIRCTETPEGMQLLPEVTHPCWSDPPFQCPPPVPPPHLPLFEPQPLSAPPRVPSHLPLFEPQPPFLSAPLAPLPAGCMAEPTIPNAQTDWQGSVHYLVNSSVTATCSPGRFHAEGKSRLVTCLSTGWEAADGCEPGCSSEPPEGEGDVTREEFTDRRVGARVYYHCSSENFFKSFGYRATYKTAVECQEDGEWHLTDAELKCETVVWQEPPSLNGTVSNLPNWSIFLGTTIEYRCREGLFSVTGAASTNATAILGGWTDFDPDFRCVPGGCSGPGSRPNACFRSCLKEPEVRNAELAWDSDALYLLDAHVTATCNEGHLSDGGEASRVVTCTAYGWEAISGCYVACTAAPPPAGENMVMGQYNFTGVGASVQYECAQDFYVKRQGEPVSNTSAVCGEDLTWHLSHGSLDCDMREYSIEGMPTLWIDPPPPLEGVTLQGLQPPFYAGLSYNMTCAEGLSSATGVAFTTVVIASEGWSCLSEPHVQNAIADWNTTAIYLEGTFVSATCDPGHLAEGDAASLLLSCTNSSWEADAAASGCHKACVAEPPPPGDRMLRRNHSWSGVGASVLYECLPGYFLRQDGNLTNSTLVVCGSDQSWQLTDEVLTCDTPILSLPDAPLGTDMHVPPGLLWPGTPINCTCQDGLFGVTGANWTAMTATPDGWTLRDPGFFCANGEHFRVLYSLLLGVFFVRQVACLGEPLVENAVADWSEDAVYVESVAINVTCTDGHFAPGDVPTQVVTCRGDGWEEAERCYAACTAEPPAAGKNVLPRRYSHAVGAFFRYRCAQGFFLRQPGVGVQGRRSARKFRFCALYFQPHVNRGKG</sequence>
<reference evidence="7 8" key="1">
    <citation type="submission" date="2018-04" db="EMBL/GenBank/DDBJ databases">
        <authorList>
            <person name="Zhang X."/>
            <person name="Yuan J."/>
            <person name="Li F."/>
            <person name="Xiang J."/>
        </authorList>
    </citation>
    <scope>NUCLEOTIDE SEQUENCE [LARGE SCALE GENOMIC DNA]</scope>
    <source>
        <tissue evidence="7">Muscle</tissue>
    </source>
</reference>
<evidence type="ECO:0000256" key="1">
    <source>
        <dbReference type="ARBA" id="ARBA00022659"/>
    </source>
</evidence>
<organism evidence="7 8">
    <name type="scientific">Penaeus vannamei</name>
    <name type="common">Whiteleg shrimp</name>
    <name type="synonym">Litopenaeus vannamei</name>
    <dbReference type="NCBI Taxonomy" id="6689"/>
    <lineage>
        <taxon>Eukaryota</taxon>
        <taxon>Metazoa</taxon>
        <taxon>Ecdysozoa</taxon>
        <taxon>Arthropoda</taxon>
        <taxon>Crustacea</taxon>
        <taxon>Multicrustacea</taxon>
        <taxon>Malacostraca</taxon>
        <taxon>Eumalacostraca</taxon>
        <taxon>Eucarida</taxon>
        <taxon>Decapoda</taxon>
        <taxon>Dendrobranchiata</taxon>
        <taxon>Penaeoidea</taxon>
        <taxon>Penaeidae</taxon>
        <taxon>Penaeus</taxon>
    </lineage>
</organism>
<dbReference type="SMART" id="SM00032">
    <property type="entry name" value="CCP"/>
    <property type="match status" value="8"/>
</dbReference>
<dbReference type="Proteomes" id="UP000283509">
    <property type="component" value="Unassembled WGS sequence"/>
</dbReference>
<reference evidence="7 8" key="2">
    <citation type="submission" date="2019-01" db="EMBL/GenBank/DDBJ databases">
        <title>The decoding of complex shrimp genome reveals the adaptation for benthos swimmer, frequently molting mechanism and breeding impact on genome.</title>
        <authorList>
            <person name="Sun Y."/>
            <person name="Gao Y."/>
            <person name="Yu Y."/>
        </authorList>
    </citation>
    <scope>NUCLEOTIDE SEQUENCE [LARGE SCALE GENOMIC DNA]</scope>
    <source>
        <tissue evidence="7">Muscle</tissue>
    </source>
</reference>
<feature type="domain" description="Sushi" evidence="6">
    <location>
        <begin position="890"/>
        <end position="958"/>
    </location>
</feature>
<feature type="domain" description="Sushi" evidence="6">
    <location>
        <begin position="695"/>
        <end position="763"/>
    </location>
</feature>
<proteinExistence type="predicted"/>
<evidence type="ECO:0000256" key="5">
    <source>
        <dbReference type="SAM" id="MobiDB-lite"/>
    </source>
</evidence>
<evidence type="ECO:0000313" key="7">
    <source>
        <dbReference type="EMBL" id="ROT62797.1"/>
    </source>
</evidence>
<feature type="region of interest" description="Disordered" evidence="5">
    <location>
        <begin position="137"/>
        <end position="310"/>
    </location>
</feature>
<feature type="compositionally biased region" description="Basic and acidic residues" evidence="5">
    <location>
        <begin position="14"/>
        <end position="27"/>
    </location>
</feature>
<evidence type="ECO:0000313" key="8">
    <source>
        <dbReference type="Proteomes" id="UP000283509"/>
    </source>
</evidence>
<dbReference type="OrthoDB" id="6378542at2759"/>
<dbReference type="GO" id="GO:0005615">
    <property type="term" value="C:extracellular space"/>
    <property type="evidence" value="ECO:0007669"/>
    <property type="project" value="TreeGrafter"/>
</dbReference>